<dbReference type="SUPFAM" id="SSF56281">
    <property type="entry name" value="Metallo-hydrolase/oxidoreductase"/>
    <property type="match status" value="1"/>
</dbReference>
<dbReference type="SMART" id="SM00849">
    <property type="entry name" value="Lactamase_B"/>
    <property type="match status" value="1"/>
</dbReference>
<dbReference type="InterPro" id="IPR052533">
    <property type="entry name" value="WalJ/YycJ-like"/>
</dbReference>
<dbReference type="Gene3D" id="3.60.15.10">
    <property type="entry name" value="Ribonuclease Z/Hydroxyacylglutathione hydrolase-like"/>
    <property type="match status" value="1"/>
</dbReference>
<reference evidence="2 3" key="1">
    <citation type="submission" date="2017-06" db="EMBL/GenBank/DDBJ databases">
        <authorList>
            <consortium name="Pathogen Informatics"/>
        </authorList>
    </citation>
    <scope>NUCLEOTIDE SEQUENCE [LARGE SCALE GENOMIC DNA]</scope>
    <source>
        <strain evidence="2 3">NCTC11291</strain>
    </source>
</reference>
<accession>A0A239XAY1</accession>
<dbReference type="CDD" id="cd07733">
    <property type="entry name" value="YycJ-like_MBL-fold"/>
    <property type="match status" value="1"/>
</dbReference>
<gene>
    <name evidence="2" type="primary">vicX</name>
    <name evidence="2" type="ORF">SAMEA4504048_01753</name>
</gene>
<dbReference type="InterPro" id="IPR036866">
    <property type="entry name" value="RibonucZ/Hydroxyglut_hydro"/>
</dbReference>
<dbReference type="Proteomes" id="UP000215144">
    <property type="component" value="Chromosome 1"/>
</dbReference>
<organism evidence="2 3">
    <name type="scientific">Streptococcus acidominimus</name>
    <dbReference type="NCBI Taxonomy" id="1326"/>
    <lineage>
        <taxon>Bacteria</taxon>
        <taxon>Bacillati</taxon>
        <taxon>Bacillota</taxon>
        <taxon>Bacilli</taxon>
        <taxon>Lactobacillales</taxon>
        <taxon>Streptococcaceae</taxon>
        <taxon>Streptococcus</taxon>
    </lineage>
</organism>
<dbReference type="KEGG" id="saco:SAME_01753"/>
<dbReference type="InterPro" id="IPR001279">
    <property type="entry name" value="Metallo-B-lactamas"/>
</dbReference>
<sequence length="279" mass="31209">MKSGRSQTTKVTKAGFKYSILASGSTGNAFYLETPQKRLLVDAGLTGKKITSLLAEIDRRPEDLDAILITHEHSDHIKGVGVLARKYHLDLYANEKTWEVMDARNMLGKVDSSQKHIFSREKMLTFGDIDIESFGVSHDAVDPQFYRFMKDGKCFVMLTDTGYVSDRMAGIVENADAYLIESNHDIDILRAGSYPWKTKQRILSDFGHLSNEAGAQAMIDTLGNRTKKIYLGHLSKENNIKELAHMTMETQLMQAGLGVNHDFKVFDTSPDTATPLVDI</sequence>
<dbReference type="AlphaFoldDB" id="A0A239XAY1"/>
<dbReference type="EMBL" id="LT906454">
    <property type="protein sequence ID" value="SNV43827.1"/>
    <property type="molecule type" value="Genomic_DNA"/>
</dbReference>
<feature type="domain" description="Metallo-beta-lactamase" evidence="1">
    <location>
        <begin position="26"/>
        <end position="233"/>
    </location>
</feature>
<dbReference type="PANTHER" id="PTHR47619:SF1">
    <property type="entry name" value="EXODEOXYRIBONUCLEASE WALJ"/>
    <property type="match status" value="1"/>
</dbReference>
<dbReference type="PANTHER" id="PTHR47619">
    <property type="entry name" value="METALLO-HYDROLASE YYCJ-RELATED"/>
    <property type="match status" value="1"/>
</dbReference>
<name>A0A239XAY1_STRAI</name>
<evidence type="ECO:0000313" key="3">
    <source>
        <dbReference type="Proteomes" id="UP000215144"/>
    </source>
</evidence>
<dbReference type="STRING" id="1326.BU200_08425"/>
<proteinExistence type="predicted"/>
<evidence type="ECO:0000259" key="1">
    <source>
        <dbReference type="SMART" id="SM00849"/>
    </source>
</evidence>
<protein>
    <recommendedName>
        <fullName evidence="1">Metallo-beta-lactamase domain-containing protein</fullName>
    </recommendedName>
</protein>
<evidence type="ECO:0000313" key="2">
    <source>
        <dbReference type="EMBL" id="SNV43827.1"/>
    </source>
</evidence>
<dbReference type="InterPro" id="IPR058121">
    <property type="entry name" value="WalJ/YycJ"/>
</dbReference>
<dbReference type="Pfam" id="PF12706">
    <property type="entry name" value="Lactamase_B_2"/>
    <property type="match status" value="1"/>
</dbReference>